<dbReference type="EMBL" id="JX556418">
    <property type="protein sequence ID" value="AFV81331.1"/>
    <property type="molecule type" value="Genomic_DNA"/>
</dbReference>
<keyword evidence="2" id="KW-1185">Reference proteome</keyword>
<organism evidence="1 2">
    <name type="scientific">Vibrio phage vB_VpaS_MAR10</name>
    <dbReference type="NCBI Taxonomy" id="1229755"/>
    <lineage>
        <taxon>Viruses</taxon>
        <taxon>Duplodnaviria</taxon>
        <taxon>Heunggongvirae</taxon>
        <taxon>Uroviricota</taxon>
        <taxon>Caudoviricetes</taxon>
        <taxon>Mardecavirus</taxon>
        <taxon>Mardecavirus MAR10</taxon>
    </lineage>
</organism>
<protein>
    <submittedName>
        <fullName evidence="1">Uncharacterized protein</fullName>
    </submittedName>
</protein>
<dbReference type="KEGG" id="vg:14181830"/>
<dbReference type="RefSeq" id="YP_007111945.1">
    <property type="nucleotide sequence ID" value="NC_019713.1"/>
</dbReference>
<name>K7R6L0_9CAUD</name>
<evidence type="ECO:0000313" key="1">
    <source>
        <dbReference type="EMBL" id="AFV81331.1"/>
    </source>
</evidence>
<dbReference type="Proteomes" id="UP000009398">
    <property type="component" value="Segment"/>
</dbReference>
<sequence>MTNSTKALTDRGYRPAGEFNPAIHKKVSKCDLGGVVCRVVTGPGLERGIMPYYTTRMIGGFPVPVENKTFFVK</sequence>
<reference evidence="1 2" key="1">
    <citation type="journal article" date="2012" name="J. Virol.">
        <title>Genome Sequence of Temperate Vibrio parahaemolyticus Bacteriophage vB_VpaS_MAR10.</title>
        <authorList>
            <person name="Alanis Villa A."/>
            <person name="Kropinski A.M."/>
            <person name="Abbasifar R."/>
            <person name="Abbasifar A."/>
            <person name="Griffiths M.W."/>
        </authorList>
    </citation>
    <scope>NUCLEOTIDE SEQUENCE [LARGE SCALE GENOMIC DNA]</scope>
</reference>
<accession>K7R6L0</accession>
<dbReference type="GeneID" id="14181830"/>
<proteinExistence type="predicted"/>
<gene>
    <name evidence="1" type="ORF">MAR10_096</name>
</gene>
<evidence type="ECO:0000313" key="2">
    <source>
        <dbReference type="Proteomes" id="UP000009398"/>
    </source>
</evidence>
<dbReference type="OrthoDB" id="35021at10239"/>